<accession>A0A383C5P6</accession>
<gene>
    <name evidence="2" type="ORF">METZ01_LOCUS479809</name>
</gene>
<organism evidence="2">
    <name type="scientific">marine metagenome</name>
    <dbReference type="NCBI Taxonomy" id="408172"/>
    <lineage>
        <taxon>unclassified sequences</taxon>
        <taxon>metagenomes</taxon>
        <taxon>ecological metagenomes</taxon>
    </lineage>
</organism>
<dbReference type="InterPro" id="IPR001932">
    <property type="entry name" value="PPM-type_phosphatase-like_dom"/>
</dbReference>
<reference evidence="2" key="1">
    <citation type="submission" date="2018-05" db="EMBL/GenBank/DDBJ databases">
        <authorList>
            <person name="Lanie J.A."/>
            <person name="Ng W.-L."/>
            <person name="Kazmierczak K.M."/>
            <person name="Andrzejewski T.M."/>
            <person name="Davidsen T.M."/>
            <person name="Wayne K.J."/>
            <person name="Tettelin H."/>
            <person name="Glass J.I."/>
            <person name="Rusch D."/>
            <person name="Podicherti R."/>
            <person name="Tsui H.-C.T."/>
            <person name="Winkler M.E."/>
        </authorList>
    </citation>
    <scope>NUCLEOTIDE SEQUENCE</scope>
</reference>
<dbReference type="PROSITE" id="PS51746">
    <property type="entry name" value="PPM_2"/>
    <property type="match status" value="1"/>
</dbReference>
<dbReference type="SUPFAM" id="SSF81606">
    <property type="entry name" value="PP2C-like"/>
    <property type="match status" value="1"/>
</dbReference>
<feature type="non-terminal residue" evidence="2">
    <location>
        <position position="132"/>
    </location>
</feature>
<dbReference type="EMBL" id="UINC01205677">
    <property type="protein sequence ID" value="SVE26955.1"/>
    <property type="molecule type" value="Genomic_DNA"/>
</dbReference>
<dbReference type="InterPro" id="IPR036457">
    <property type="entry name" value="PPM-type-like_dom_sf"/>
</dbReference>
<evidence type="ECO:0000313" key="2">
    <source>
        <dbReference type="EMBL" id="SVE26955.1"/>
    </source>
</evidence>
<dbReference type="AlphaFoldDB" id="A0A383C5P6"/>
<proteinExistence type="predicted"/>
<dbReference type="Pfam" id="PF13672">
    <property type="entry name" value="PP2C_2"/>
    <property type="match status" value="1"/>
</dbReference>
<feature type="domain" description="PPM-type phosphatase" evidence="1">
    <location>
        <begin position="1"/>
        <end position="132"/>
    </location>
</feature>
<evidence type="ECO:0000259" key="1">
    <source>
        <dbReference type="PROSITE" id="PS51746"/>
    </source>
</evidence>
<dbReference type="Gene3D" id="3.60.40.10">
    <property type="entry name" value="PPM-type phosphatase domain"/>
    <property type="match status" value="1"/>
</dbReference>
<name>A0A383C5P6_9ZZZZ</name>
<sequence length="132" mass="14645">MFDVDRGIYVVADGLGGHGGGGEASRIAVNSLTELLRDANFGAATLQDSILKTNELILTHQKSETHLANMRTTLVVLWIRDDQALWGHIGDSRLYLFFKGKLITQTKDHSVPQALVQAGEIELNDIRHHEDR</sequence>
<protein>
    <recommendedName>
        <fullName evidence="1">PPM-type phosphatase domain-containing protein</fullName>
    </recommendedName>
</protein>